<keyword evidence="3 5" id="KW-0732">Signal</keyword>
<dbReference type="AlphaFoldDB" id="A0A345D741"/>
<dbReference type="GO" id="GO:0008009">
    <property type="term" value="F:chemokine activity"/>
    <property type="evidence" value="ECO:0007669"/>
    <property type="project" value="InterPro"/>
</dbReference>
<evidence type="ECO:0000256" key="4">
    <source>
        <dbReference type="ARBA" id="ARBA00023157"/>
    </source>
</evidence>
<dbReference type="PANTHER" id="PTHR12015:SF193">
    <property type="entry name" value="STROMAL CELL-DERIVED FACTOR 1"/>
    <property type="match status" value="1"/>
</dbReference>
<proteinExistence type="evidence at transcript level"/>
<name>A0A345D741_CTEID</name>
<evidence type="ECO:0000256" key="5">
    <source>
        <dbReference type="SAM" id="SignalP"/>
    </source>
</evidence>
<feature type="signal peptide" evidence="5">
    <location>
        <begin position="1"/>
        <end position="22"/>
    </location>
</feature>
<dbReference type="InterPro" id="IPR036048">
    <property type="entry name" value="Interleukin_8-like_sf"/>
</dbReference>
<accession>A0A345D741</accession>
<dbReference type="PANTHER" id="PTHR12015">
    <property type="entry name" value="SMALL INDUCIBLE CYTOKINE A"/>
    <property type="match status" value="1"/>
</dbReference>
<keyword evidence="4" id="KW-1015">Disulfide bond</keyword>
<dbReference type="InterPro" id="IPR001811">
    <property type="entry name" value="Chemokine_IL8-like_dom"/>
</dbReference>
<feature type="domain" description="Chemokine interleukin-8-like" evidence="6">
    <location>
        <begin position="30"/>
        <end position="87"/>
    </location>
</feature>
<evidence type="ECO:0000259" key="6">
    <source>
        <dbReference type="SMART" id="SM00199"/>
    </source>
</evidence>
<organism evidence="7">
    <name type="scientific">Ctenopharyngodon idella</name>
    <name type="common">Grass carp</name>
    <name type="synonym">Leuciscus idella</name>
    <dbReference type="NCBI Taxonomy" id="7959"/>
    <lineage>
        <taxon>Eukaryota</taxon>
        <taxon>Metazoa</taxon>
        <taxon>Chordata</taxon>
        <taxon>Craniata</taxon>
        <taxon>Vertebrata</taxon>
        <taxon>Euteleostomi</taxon>
        <taxon>Actinopterygii</taxon>
        <taxon>Neopterygii</taxon>
        <taxon>Teleostei</taxon>
        <taxon>Ostariophysi</taxon>
        <taxon>Cypriniformes</taxon>
        <taxon>Xenocyprididae</taxon>
        <taxon>Xenocypridinae</taxon>
        <taxon>Ctenopharyngodon</taxon>
    </lineage>
</organism>
<keyword evidence="2" id="KW-0202">Cytokine</keyword>
<dbReference type="SUPFAM" id="SSF54117">
    <property type="entry name" value="Interleukin 8-like chemokines"/>
    <property type="match status" value="1"/>
</dbReference>
<reference evidence="7" key="1">
    <citation type="submission" date="2017-08" db="EMBL/GenBank/DDBJ databases">
        <title>An investigation of the diversity and expression of chemokine superfamily by teleost fishes grass carp Ctenopharyngodon idella.</title>
        <authorList>
            <person name="Liao Z."/>
            <person name="Su J."/>
        </authorList>
    </citation>
    <scope>NUCLEOTIDE SEQUENCE</scope>
</reference>
<evidence type="ECO:0000256" key="1">
    <source>
        <dbReference type="ARBA" id="ARBA00022500"/>
    </source>
</evidence>
<feature type="chain" id="PRO_5016707652" evidence="5">
    <location>
        <begin position="23"/>
        <end position="87"/>
    </location>
</feature>
<dbReference type="SMART" id="SM00199">
    <property type="entry name" value="SCY"/>
    <property type="match status" value="1"/>
</dbReference>
<dbReference type="Gene3D" id="2.40.50.40">
    <property type="match status" value="1"/>
</dbReference>
<dbReference type="GO" id="GO:0006955">
    <property type="term" value="P:immune response"/>
    <property type="evidence" value="ECO:0007669"/>
    <property type="project" value="InterPro"/>
</dbReference>
<evidence type="ECO:0000313" key="7">
    <source>
        <dbReference type="EMBL" id="AXF84171.1"/>
    </source>
</evidence>
<keyword evidence="1" id="KW-0145">Chemotaxis</keyword>
<evidence type="ECO:0000256" key="3">
    <source>
        <dbReference type="ARBA" id="ARBA00022729"/>
    </source>
</evidence>
<evidence type="ECO:0000256" key="2">
    <source>
        <dbReference type="ARBA" id="ARBA00022514"/>
    </source>
</evidence>
<dbReference type="Pfam" id="PF00048">
    <property type="entry name" value="IL8"/>
    <property type="match status" value="1"/>
</dbReference>
<protein>
    <submittedName>
        <fullName evidence="7">Chemokine ligand 33</fullName>
    </submittedName>
</protein>
<dbReference type="GO" id="GO:0005615">
    <property type="term" value="C:extracellular space"/>
    <property type="evidence" value="ECO:0007669"/>
    <property type="project" value="UniProtKB-KW"/>
</dbReference>
<dbReference type="InterPro" id="IPR039809">
    <property type="entry name" value="Chemokine_b/g/d"/>
</dbReference>
<dbReference type="EMBL" id="MF783141">
    <property type="protein sequence ID" value="AXF84171.1"/>
    <property type="molecule type" value="mRNA"/>
</dbReference>
<sequence>MRASSLCMVFGLVLLMAWTSEAQLAAGVIPEMCCFDFIGFQIPDSKVVKAVRTHSSCPAAGVVVTTQKNHKFCVKPDEAWIKKLLEK</sequence>
<gene>
    <name evidence="7" type="primary">CCL33.3a</name>
</gene>